<dbReference type="Proteomes" id="UP001174691">
    <property type="component" value="Unassembled WGS sequence"/>
</dbReference>
<dbReference type="PANTHER" id="PTHR12787">
    <property type="entry name" value="RIBOSOMAL RNA-PROCESSING PROTEIN 8"/>
    <property type="match status" value="1"/>
</dbReference>
<feature type="compositionally biased region" description="Low complexity" evidence="10">
    <location>
        <begin position="16"/>
        <end position="28"/>
    </location>
</feature>
<evidence type="ECO:0000256" key="8">
    <source>
        <dbReference type="ARBA" id="ARBA00076672"/>
    </source>
</evidence>
<feature type="compositionally biased region" description="Basic and acidic residues" evidence="10">
    <location>
        <begin position="65"/>
        <end position="76"/>
    </location>
</feature>
<dbReference type="Gene3D" id="3.40.50.150">
    <property type="entry name" value="Vaccinia Virus protein VP39"/>
    <property type="match status" value="1"/>
</dbReference>
<evidence type="ECO:0000256" key="4">
    <source>
        <dbReference type="ARBA" id="ARBA00022603"/>
    </source>
</evidence>
<dbReference type="SUPFAM" id="SSF53335">
    <property type="entry name" value="S-adenosyl-L-methionine-dependent methyltransferases"/>
    <property type="match status" value="1"/>
</dbReference>
<dbReference type="FunFam" id="1.10.10.2150:FF:000001">
    <property type="entry name" value="Ribosomal RNA-processing protein 8"/>
    <property type="match status" value="1"/>
</dbReference>
<evidence type="ECO:0000313" key="11">
    <source>
        <dbReference type="EMBL" id="KAJ9165327.1"/>
    </source>
</evidence>
<feature type="compositionally biased region" description="Basic and acidic residues" evidence="10">
    <location>
        <begin position="146"/>
        <end position="192"/>
    </location>
</feature>
<feature type="region of interest" description="Disordered" evidence="10">
    <location>
        <begin position="421"/>
        <end position="448"/>
    </location>
</feature>
<evidence type="ECO:0000256" key="2">
    <source>
        <dbReference type="ARBA" id="ARBA00006301"/>
    </source>
</evidence>
<proteinExistence type="inferred from homology"/>
<evidence type="ECO:0000256" key="9">
    <source>
        <dbReference type="RuleBase" id="RU365074"/>
    </source>
</evidence>
<keyword evidence="5 9" id="KW-0808">Transferase</keyword>
<feature type="region of interest" description="Disordered" evidence="10">
    <location>
        <begin position="1"/>
        <end position="209"/>
    </location>
</feature>
<evidence type="ECO:0000256" key="5">
    <source>
        <dbReference type="ARBA" id="ARBA00022679"/>
    </source>
</evidence>
<dbReference type="EMBL" id="JANBVN010000004">
    <property type="protein sequence ID" value="KAJ9165327.1"/>
    <property type="molecule type" value="Genomic_DNA"/>
</dbReference>
<dbReference type="AlphaFoldDB" id="A0AA38S2D1"/>
<organism evidence="11 12">
    <name type="scientific">Coniochaeta hoffmannii</name>
    <dbReference type="NCBI Taxonomy" id="91930"/>
    <lineage>
        <taxon>Eukaryota</taxon>
        <taxon>Fungi</taxon>
        <taxon>Dikarya</taxon>
        <taxon>Ascomycota</taxon>
        <taxon>Pezizomycotina</taxon>
        <taxon>Sordariomycetes</taxon>
        <taxon>Sordariomycetidae</taxon>
        <taxon>Coniochaetales</taxon>
        <taxon>Coniochaetaceae</taxon>
        <taxon>Coniochaeta</taxon>
    </lineage>
</organism>
<evidence type="ECO:0000256" key="1">
    <source>
        <dbReference type="ARBA" id="ARBA00004604"/>
    </source>
</evidence>
<dbReference type="EC" id="2.1.1.-" evidence="9"/>
<keyword evidence="6 9" id="KW-0949">S-adenosyl-L-methionine</keyword>
<dbReference type="InterPro" id="IPR007823">
    <property type="entry name" value="RRP8"/>
</dbReference>
<dbReference type="InterPro" id="IPR029063">
    <property type="entry name" value="SAM-dependent_MTases_sf"/>
</dbReference>
<evidence type="ECO:0000313" key="12">
    <source>
        <dbReference type="Proteomes" id="UP001174691"/>
    </source>
</evidence>
<evidence type="ECO:0000256" key="7">
    <source>
        <dbReference type="ARBA" id="ARBA00023242"/>
    </source>
</evidence>
<accession>A0AA38S2D1</accession>
<dbReference type="Gene3D" id="1.10.10.2150">
    <property type="entry name" value="Ribosomal RNA-processing protein 8, N-terminal domain"/>
    <property type="match status" value="1"/>
</dbReference>
<gene>
    <name evidence="11" type="ORF">NKR19_g523</name>
</gene>
<comment type="caution">
    <text evidence="11">The sequence shown here is derived from an EMBL/GenBank/DDBJ whole genome shotgun (WGS) entry which is preliminary data.</text>
</comment>
<comment type="similarity">
    <text evidence="2 9">Belongs to the methyltransferase superfamily. RRP8 family.</text>
</comment>
<reference evidence="11" key="1">
    <citation type="submission" date="2022-07" db="EMBL/GenBank/DDBJ databases">
        <title>Fungi with potential for degradation of polypropylene.</title>
        <authorList>
            <person name="Gostincar C."/>
        </authorList>
    </citation>
    <scope>NUCLEOTIDE SEQUENCE</scope>
    <source>
        <strain evidence="11">EXF-13287</strain>
    </source>
</reference>
<comment type="function">
    <text evidence="9">S-adenosyl-L-methionine-dependent methyltransferase that specifically methylates the N(1) position of adenine in helix 25.1 in 25S rRNA. Required both for ribosomal 40S and 60S subunits biogenesis. Required for efficient pre-rRNA cleavage at site A2.</text>
</comment>
<name>A0AA38S2D1_9PEZI</name>
<evidence type="ECO:0000256" key="3">
    <source>
        <dbReference type="ARBA" id="ARBA00022552"/>
    </source>
</evidence>
<keyword evidence="12" id="KW-1185">Reference proteome</keyword>
<comment type="subcellular location">
    <subcellularLocation>
        <location evidence="1 9">Nucleus</location>
        <location evidence="1 9">Nucleolus</location>
    </subcellularLocation>
</comment>
<dbReference type="PANTHER" id="PTHR12787:SF0">
    <property type="entry name" value="RIBOSOMAL RNA-PROCESSING PROTEIN 8"/>
    <property type="match status" value="1"/>
</dbReference>
<dbReference type="GO" id="GO:0005730">
    <property type="term" value="C:nucleolus"/>
    <property type="evidence" value="ECO:0007669"/>
    <property type="project" value="UniProtKB-SubCell"/>
</dbReference>
<dbReference type="CDD" id="cd02440">
    <property type="entry name" value="AdoMet_MTases"/>
    <property type="match status" value="1"/>
</dbReference>
<evidence type="ECO:0000256" key="6">
    <source>
        <dbReference type="ARBA" id="ARBA00022691"/>
    </source>
</evidence>
<feature type="compositionally biased region" description="Acidic residues" evidence="10">
    <location>
        <begin position="128"/>
        <end position="145"/>
    </location>
</feature>
<keyword evidence="7 9" id="KW-0539">Nucleus</keyword>
<dbReference type="GO" id="GO:0016433">
    <property type="term" value="F:rRNA (adenine) methyltransferase activity"/>
    <property type="evidence" value="ECO:0007669"/>
    <property type="project" value="TreeGrafter"/>
</dbReference>
<dbReference type="Pfam" id="PF05148">
    <property type="entry name" value="Methyltransf_8"/>
    <property type="match status" value="1"/>
</dbReference>
<sequence length="568" mass="62186">MFAVKGWSVPAEKLTSEATGASAAGTGSNSVPVKKRKRPNSKPKIAVTDENVGELWEKFIQNKKPRIEEEKQKEKSGSNGDRPAAKDKPATSTADGAEKPLNKRQRQAKKAAERKAALEAAKGASNDQEQDEDDEWNGIDEEPQNDEAKAEEKVPEPKNAKKEDTKAKDKKSDPKSPRGDADKQKKDTKKQQPETAVVPSAPPKPAAPKLTPLQAAMREKLISARFRHLNETLYTRPSAEAFDLFKTSPDMFVEYHEGFRRQVAVWPENPIDGYIADILVRARVKPPRVDRQHRHQRDGPPLTGNKAPLPRARDGSCTIADLGCGDAKLGAALQPQARKLNLDVRSFDLQTNGNPMIMAADMADLPLADGSVDVAIFCLALMGTNWVDFVEEAYRVLRWKGELWVAEIKSRFAAPGKGKKGKVVEHSVGNRRNPGVTPVLPGPKSKAGKANKEAEAAAAETDLAIEVDGEEDKRQETDVSAFVDVLAKRGFVLRGEPSESVDLSNRMFVKMYFVKGATPVKGKGVAAANARDAAYKPRPAKQAKKFIEGDEVEVNEAAVLKPCVYKIR</sequence>
<dbReference type="GO" id="GO:0042273">
    <property type="term" value="P:ribosomal large subunit biogenesis"/>
    <property type="evidence" value="ECO:0007669"/>
    <property type="project" value="TreeGrafter"/>
</dbReference>
<keyword evidence="3 9" id="KW-0698">rRNA processing</keyword>
<feature type="compositionally biased region" description="Basic residues" evidence="10">
    <location>
        <begin position="286"/>
        <end position="296"/>
    </location>
</feature>
<dbReference type="InterPro" id="IPR042036">
    <property type="entry name" value="RRP8_N"/>
</dbReference>
<evidence type="ECO:0000256" key="10">
    <source>
        <dbReference type="SAM" id="MobiDB-lite"/>
    </source>
</evidence>
<protein>
    <recommendedName>
        <fullName evidence="8 9">Ribosomal RNA-processing protein 8</fullName>
        <ecNumber evidence="9">2.1.1.-</ecNumber>
    </recommendedName>
</protein>
<feature type="region of interest" description="Disordered" evidence="10">
    <location>
        <begin position="286"/>
        <end position="311"/>
    </location>
</feature>
<keyword evidence="4 9" id="KW-0489">Methyltransferase</keyword>